<evidence type="ECO:0000256" key="1">
    <source>
        <dbReference type="SAM" id="MobiDB-lite"/>
    </source>
</evidence>
<dbReference type="AlphaFoldDB" id="A0A8H7VQK5"/>
<comment type="caution">
    <text evidence="3">The sequence shown here is derived from an EMBL/GenBank/DDBJ whole genome shotgun (WGS) entry which is preliminary data.</text>
</comment>
<feature type="domain" description="Arrestin C-terminal-like" evidence="2">
    <location>
        <begin position="180"/>
        <end position="343"/>
    </location>
</feature>
<feature type="compositionally biased region" description="Basic residues" evidence="1">
    <location>
        <begin position="607"/>
        <end position="617"/>
    </location>
</feature>
<dbReference type="InterPro" id="IPR011022">
    <property type="entry name" value="Arrestin_C-like"/>
</dbReference>
<evidence type="ECO:0000313" key="3">
    <source>
        <dbReference type="EMBL" id="KAG2225128.1"/>
    </source>
</evidence>
<organism evidence="3 4">
    <name type="scientific">Circinella minor</name>
    <dbReference type="NCBI Taxonomy" id="1195481"/>
    <lineage>
        <taxon>Eukaryota</taxon>
        <taxon>Fungi</taxon>
        <taxon>Fungi incertae sedis</taxon>
        <taxon>Mucoromycota</taxon>
        <taxon>Mucoromycotina</taxon>
        <taxon>Mucoromycetes</taxon>
        <taxon>Mucorales</taxon>
        <taxon>Lichtheimiaceae</taxon>
        <taxon>Circinella</taxon>
    </lineage>
</organism>
<proteinExistence type="predicted"/>
<keyword evidence="4" id="KW-1185">Reference proteome</keyword>
<dbReference type="Pfam" id="PF02752">
    <property type="entry name" value="Arrestin_C"/>
    <property type="match status" value="1"/>
</dbReference>
<dbReference type="SMART" id="SM01017">
    <property type="entry name" value="Arrestin_C"/>
    <property type="match status" value="1"/>
</dbReference>
<gene>
    <name evidence="3" type="ORF">INT45_011811</name>
</gene>
<feature type="compositionally biased region" description="Polar residues" evidence="1">
    <location>
        <begin position="429"/>
        <end position="446"/>
    </location>
</feature>
<feature type="compositionally biased region" description="Low complexity" evidence="1">
    <location>
        <begin position="532"/>
        <end position="568"/>
    </location>
</feature>
<name>A0A8H7VQK5_9FUNG</name>
<feature type="region of interest" description="Disordered" evidence="1">
    <location>
        <begin position="429"/>
        <end position="467"/>
    </location>
</feature>
<evidence type="ECO:0000313" key="4">
    <source>
        <dbReference type="Proteomes" id="UP000646827"/>
    </source>
</evidence>
<feature type="region of interest" description="Disordered" evidence="1">
    <location>
        <begin position="520"/>
        <end position="617"/>
    </location>
</feature>
<feature type="compositionally biased region" description="Low complexity" evidence="1">
    <location>
        <begin position="576"/>
        <end position="587"/>
    </location>
</feature>
<protein>
    <recommendedName>
        <fullName evidence="2">Arrestin C-terminal-like domain-containing protein</fullName>
    </recommendedName>
</protein>
<dbReference type="OrthoDB" id="7785529at2759"/>
<reference evidence="3 4" key="1">
    <citation type="submission" date="2020-12" db="EMBL/GenBank/DDBJ databases">
        <title>Metabolic potential, ecology and presence of endohyphal bacteria is reflected in genomic diversity of Mucoromycotina.</title>
        <authorList>
            <person name="Muszewska A."/>
            <person name="Okrasinska A."/>
            <person name="Steczkiewicz K."/>
            <person name="Drgas O."/>
            <person name="Orlowska M."/>
            <person name="Perlinska-Lenart U."/>
            <person name="Aleksandrzak-Piekarczyk T."/>
            <person name="Szatraj K."/>
            <person name="Zielenkiewicz U."/>
            <person name="Pilsyk S."/>
            <person name="Malc E."/>
            <person name="Mieczkowski P."/>
            <person name="Kruszewska J.S."/>
            <person name="Biernat P."/>
            <person name="Pawlowska J."/>
        </authorList>
    </citation>
    <scope>NUCLEOTIDE SEQUENCE [LARGE SCALE GENOMIC DNA]</scope>
    <source>
        <strain evidence="3 4">CBS 142.35</strain>
    </source>
</reference>
<evidence type="ECO:0000259" key="2">
    <source>
        <dbReference type="SMART" id="SM01017"/>
    </source>
</evidence>
<dbReference type="Proteomes" id="UP000646827">
    <property type="component" value="Unassembled WGS sequence"/>
</dbReference>
<sequence>MESSIRTQTSFVYQVAPKDLVCIQLEDPDRTYFPGERITGHVQIGMKHGTNSRVAIHLACTAKLSSRNLPLFKIPHQPTHLSAHTTHIQIPFSIMVPGDVPSSVDHSRVPGKIEYKIKAVHELNDLPSCIWPKASAIIRVHERISTVEDRYMKGMTSEGKLSFNIPHDITLKHLSFRKGEHKTASAWLHIPGSCYLPDQSVPFTLRVQHFAPIRQIEGGVTAYLERITKTVCDMENSIDTVTIAQCILPLSCDPDDYRCKFTSNGLKIPKDTPPTLDRDQYPLQVSYRIRVVVSLDMDGLQLRKRDKMATYMGMIKMKFNEEESIGGSTIVLDIPIKVGTTKEELPPSPRSISSFKSLFDGGYGFFQQDERGMIPPSPMLGPPPAYNVAVNGSNEINNNNNNPQPLPSTPPLSTIVTLRQLTVPYDSTLDLSSNGQHQRFVNSSNNDTKKSPSMLLSTPLQPPPSLLLAEGLTTRQPSAPNLQDLESPIPLSHSALQHRFSDNMIPHATFASKPGIHARSWSVPADKHNPKYPSAQQQQQHQHQHQHSSSPYSQPQPQQQRSQTQPYSSAPPLPSQPLQLPPQYLYHNPPPVPNHHHLYHLPQQQHHNPHRHPKGNL</sequence>
<accession>A0A8H7VQK5</accession>
<dbReference type="Gene3D" id="2.60.40.640">
    <property type="match status" value="2"/>
</dbReference>
<dbReference type="InterPro" id="IPR014752">
    <property type="entry name" value="Arrestin-like_C"/>
</dbReference>
<dbReference type="EMBL" id="JAEPRB010000032">
    <property type="protein sequence ID" value="KAG2225128.1"/>
    <property type="molecule type" value="Genomic_DNA"/>
</dbReference>